<evidence type="ECO:0000313" key="2">
    <source>
        <dbReference type="EMBL" id="CAG8460412.1"/>
    </source>
</evidence>
<reference evidence="2" key="1">
    <citation type="submission" date="2021-06" db="EMBL/GenBank/DDBJ databases">
        <authorList>
            <person name="Kallberg Y."/>
            <person name="Tangrot J."/>
            <person name="Rosling A."/>
        </authorList>
    </citation>
    <scope>NUCLEOTIDE SEQUENCE</scope>
    <source>
        <strain evidence="2">MA453B</strain>
    </source>
</reference>
<dbReference type="OrthoDB" id="2441179at2759"/>
<proteinExistence type="predicted"/>
<keyword evidence="3" id="KW-1185">Reference proteome</keyword>
<evidence type="ECO:0000259" key="1">
    <source>
        <dbReference type="Pfam" id="PF10551"/>
    </source>
</evidence>
<dbReference type="InterPro" id="IPR018289">
    <property type="entry name" value="MULE_transposase_dom"/>
</dbReference>
<dbReference type="Proteomes" id="UP000789405">
    <property type="component" value="Unassembled WGS sequence"/>
</dbReference>
<protein>
    <submittedName>
        <fullName evidence="2">10804_t:CDS:1</fullName>
    </submittedName>
</protein>
<dbReference type="AlphaFoldDB" id="A0A9N8VS43"/>
<feature type="domain" description="MULE transposase" evidence="1">
    <location>
        <begin position="175"/>
        <end position="248"/>
    </location>
</feature>
<gene>
    <name evidence="2" type="ORF">DERYTH_LOCUS977</name>
</gene>
<sequence length="533" mass="61616">MRICQKYYGFDTKPQIVIAQNKLAFYHNEDDNINVSEYFEESFCCNKDISDVSNIINNVELVSLKEGDSFDDFDKAKLSENVNEVHKRTILCKHSGLSKPKNSEKPSTSAQILCPWHVNISCLTKSNKSFHCRPSSSVIKSDISQFYEQLLSKQQEDSRYSEQIMLWCEFNETVGHDNTADTNRYNMPFSLFIIQDDNMQSHIVAQAFVSNETTETYQWVFKMIKKATNNKCPCMFVTNGDLAIEHAIILERTKKKQFEEWKRGIPTTLNATTIFPSIESLVKYYLRPNIAYFLVKQMKKNLYYTTSYTTIEEVKSFTSSNHSQSEDIDDELNAIVMCTMYLLEHLEQNLIVEIWKVSKVTGNGAQFSLQLIVPRWIPKHQRLDAANECVHFGQRFSSTKNKATDVNIIISKHIWLQPFINDETEEVTNDDFVNELLFYGKVCDKEEESIKTQENVTNTSTSQNVIENTEVNTIQLENPRKVIGRGRPKRASYHNKDIMKDITQKTSKKKHEPYICGFCKKPGHNVVTCPNKT</sequence>
<dbReference type="PANTHER" id="PTHR47718">
    <property type="entry name" value="OS01G0519700 PROTEIN"/>
    <property type="match status" value="1"/>
</dbReference>
<dbReference type="Pfam" id="PF10551">
    <property type="entry name" value="MULE"/>
    <property type="match status" value="1"/>
</dbReference>
<comment type="caution">
    <text evidence="2">The sequence shown here is derived from an EMBL/GenBank/DDBJ whole genome shotgun (WGS) entry which is preliminary data.</text>
</comment>
<organism evidence="2 3">
    <name type="scientific">Dentiscutata erythropus</name>
    <dbReference type="NCBI Taxonomy" id="1348616"/>
    <lineage>
        <taxon>Eukaryota</taxon>
        <taxon>Fungi</taxon>
        <taxon>Fungi incertae sedis</taxon>
        <taxon>Mucoromycota</taxon>
        <taxon>Glomeromycotina</taxon>
        <taxon>Glomeromycetes</taxon>
        <taxon>Diversisporales</taxon>
        <taxon>Gigasporaceae</taxon>
        <taxon>Dentiscutata</taxon>
    </lineage>
</organism>
<dbReference type="EMBL" id="CAJVPY010000248">
    <property type="protein sequence ID" value="CAG8460412.1"/>
    <property type="molecule type" value="Genomic_DNA"/>
</dbReference>
<dbReference type="PANTHER" id="PTHR47718:SF12">
    <property type="entry name" value="PROTEIN FAR1-RELATED SEQUENCE"/>
    <property type="match status" value="1"/>
</dbReference>
<name>A0A9N8VS43_9GLOM</name>
<evidence type="ECO:0000313" key="3">
    <source>
        <dbReference type="Proteomes" id="UP000789405"/>
    </source>
</evidence>
<accession>A0A9N8VS43</accession>